<name>A0A1J7I8E0_9PEZI</name>
<keyword evidence="1" id="KW-0732">Signal</keyword>
<reference evidence="2 3" key="1">
    <citation type="submission" date="2016-10" db="EMBL/GenBank/DDBJ databases">
        <title>Draft genome sequence of Coniochaeta ligniaria NRRL30616, a lignocellulolytic fungus for bioabatement of inhibitors in plant biomass hydrolysates.</title>
        <authorList>
            <consortium name="DOE Joint Genome Institute"/>
            <person name="Jimenez D.J."/>
            <person name="Hector R.E."/>
            <person name="Riley R."/>
            <person name="Sun H."/>
            <person name="Grigoriev I.V."/>
            <person name="Van Elsas J.D."/>
            <person name="Nichols N.N."/>
        </authorList>
    </citation>
    <scope>NUCLEOTIDE SEQUENCE [LARGE SCALE GENOMIC DNA]</scope>
    <source>
        <strain evidence="2 3">NRRL 30616</strain>
    </source>
</reference>
<protein>
    <submittedName>
        <fullName evidence="2">Uncharacterized protein</fullName>
    </submittedName>
</protein>
<proteinExistence type="predicted"/>
<feature type="chain" id="PRO_5012611178" evidence="1">
    <location>
        <begin position="24"/>
        <end position="194"/>
    </location>
</feature>
<feature type="signal peptide" evidence="1">
    <location>
        <begin position="1"/>
        <end position="23"/>
    </location>
</feature>
<gene>
    <name evidence="2" type="ORF">CONLIGDRAFT_673947</name>
</gene>
<evidence type="ECO:0000313" key="2">
    <source>
        <dbReference type="EMBL" id="OIW23742.1"/>
    </source>
</evidence>
<organism evidence="2 3">
    <name type="scientific">Coniochaeta ligniaria NRRL 30616</name>
    <dbReference type="NCBI Taxonomy" id="1408157"/>
    <lineage>
        <taxon>Eukaryota</taxon>
        <taxon>Fungi</taxon>
        <taxon>Dikarya</taxon>
        <taxon>Ascomycota</taxon>
        <taxon>Pezizomycotina</taxon>
        <taxon>Sordariomycetes</taxon>
        <taxon>Sordariomycetidae</taxon>
        <taxon>Coniochaetales</taxon>
        <taxon>Coniochaetaceae</taxon>
        <taxon>Coniochaeta</taxon>
    </lineage>
</organism>
<dbReference type="InParanoid" id="A0A1J7I8E0"/>
<dbReference type="OrthoDB" id="5230873at2759"/>
<dbReference type="Proteomes" id="UP000182658">
    <property type="component" value="Unassembled WGS sequence"/>
</dbReference>
<dbReference type="EMBL" id="KV875105">
    <property type="protein sequence ID" value="OIW23742.1"/>
    <property type="molecule type" value="Genomic_DNA"/>
</dbReference>
<dbReference type="AlphaFoldDB" id="A0A1J7I8E0"/>
<keyword evidence="3" id="KW-1185">Reference proteome</keyword>
<sequence length="194" mass="20432">MVNMNCLKIAFLLYTWLLGHISAISLSNRAGGTGNFQAYAYGDGIGGLPVFSTGFTVYIGNSTSINSSDAAPVIFTKSSTNLTSNPNTTASSSSTPSWSNLLFAIPAPSSPTHTVALVSPTNITTDTVTSGFTFYGHFIFVSESGSLQSLFYALPTDTDDVWSLNWNSTSDETAGKVLVSLRDVMPSNGGDVVE</sequence>
<evidence type="ECO:0000256" key="1">
    <source>
        <dbReference type="SAM" id="SignalP"/>
    </source>
</evidence>
<accession>A0A1J7I8E0</accession>
<evidence type="ECO:0000313" key="3">
    <source>
        <dbReference type="Proteomes" id="UP000182658"/>
    </source>
</evidence>